<keyword evidence="4" id="KW-0443">Lipid metabolism</keyword>
<dbReference type="eggNOG" id="COG0398">
    <property type="taxonomic scope" value="Bacteria"/>
</dbReference>
<dbReference type="STRING" id="395019.BMULJ_06002"/>
<evidence type="ECO:0000259" key="7">
    <source>
        <dbReference type="PROSITE" id="PS50035"/>
    </source>
</evidence>
<dbReference type="InterPro" id="IPR032816">
    <property type="entry name" value="VTT_dom"/>
</dbReference>
<dbReference type="SMART" id="SM00155">
    <property type="entry name" value="PLDc"/>
    <property type="match status" value="2"/>
</dbReference>
<dbReference type="CDD" id="cd09143">
    <property type="entry name" value="PLDc_vPLD1_2_like_bac_2"/>
    <property type="match status" value="1"/>
</dbReference>
<gene>
    <name evidence="8" type="ordered locus">BMULJ_06002</name>
</gene>
<evidence type="ECO:0000256" key="3">
    <source>
        <dbReference type="ARBA" id="ARBA00022801"/>
    </source>
</evidence>
<dbReference type="PANTHER" id="PTHR18896:SF76">
    <property type="entry name" value="PHOSPHOLIPASE"/>
    <property type="match status" value="1"/>
</dbReference>
<keyword evidence="6" id="KW-1133">Transmembrane helix</keyword>
<dbReference type="AlphaFoldDB" id="A0A0H3KVT5"/>
<dbReference type="GO" id="GO:0004630">
    <property type="term" value="F:phospholipase D activity"/>
    <property type="evidence" value="ECO:0007669"/>
    <property type="project" value="UniProtKB-EC"/>
</dbReference>
<dbReference type="HOGENOM" id="CLU_011094_0_0_4"/>
<dbReference type="GeneID" id="93171605"/>
<keyword evidence="6" id="KW-0472">Membrane</keyword>
<feature type="transmembrane region" description="Helical" evidence="6">
    <location>
        <begin position="687"/>
        <end position="714"/>
    </location>
</feature>
<sequence>MIVPARGSRTGFATAGPARADDAQNGAAQRDAIVRHGLLEVGRNCDTIRHADRFATLIDGDAYFSTLRAALLRARHTVFILGWDVDSRMRLMPGGADDGFPDTLAAFLHALASRRHNLRIYVLAWDFAMIYALERDWPPVYRASWRAHRGIVFRLDDAHPRGASHHQKLVVIDDRLAFVGGLDLTRARWDTPAHAADDPRRRDEQGMPYGPFHDVHTMFDGDAAAAIGEQARARWLLACGRPIAIRAHKHLERDDDPDPWPPGAQVDVRDVQLGIAYTAPRHRDAAPVSQVRELVADTIRTARRHLYLENQYFTAAVVRETLSARLADDDGPDVTVVAPRVQSGWLQEATMGVLRARLHATLVAADRFGRYRLLYPHVDGLGDGCVNVHSKVAIVDDECLMIGSANLNNRSMLLDTECCVALVAAGDARVRAAIAGTRDRLLAEHLGTTPAAVADAFADALARGQRPNDALDRLRKDRGRSLRTLDPSVAPQLDALVPVSAWLDPEQPIEPDRLIREFVPREQHRTLSARFLVLGAIVLLIAALALTWRFSPLGERLNVASLAHAAAGMSRLPAAPVLLLLGYVIAATLAVPITLLIAATGLVFGAWPGFAYAGAGTLMAAVATYGLGRWLGRDAVRRLAGARANRLSEHLGKRGVVAMTVLRLLPIAPFTVVNLVAGASHIGLRDFVIGTAIGMLPGIVLTVIFANQLLAAFSHPGPTAFAWLAAIGIALVGVSALLVRMLRRWR</sequence>
<dbReference type="CDD" id="cd09140">
    <property type="entry name" value="PLDc_vPLD1_2_like_bac_1"/>
    <property type="match status" value="1"/>
</dbReference>
<dbReference type="eggNOG" id="COG1502">
    <property type="taxonomic scope" value="Bacteria"/>
</dbReference>
<dbReference type="InterPro" id="IPR025202">
    <property type="entry name" value="PLD-like_dom"/>
</dbReference>
<evidence type="ECO:0000256" key="1">
    <source>
        <dbReference type="ARBA" id="ARBA00000798"/>
    </source>
</evidence>
<comment type="catalytic activity">
    <reaction evidence="1">
        <text>a 1,2-diacyl-sn-glycero-3-phosphocholine + H2O = a 1,2-diacyl-sn-glycero-3-phosphate + choline + H(+)</text>
        <dbReference type="Rhea" id="RHEA:14445"/>
        <dbReference type="ChEBI" id="CHEBI:15354"/>
        <dbReference type="ChEBI" id="CHEBI:15377"/>
        <dbReference type="ChEBI" id="CHEBI:15378"/>
        <dbReference type="ChEBI" id="CHEBI:57643"/>
        <dbReference type="ChEBI" id="CHEBI:58608"/>
        <dbReference type="EC" id="3.1.4.4"/>
    </reaction>
</comment>
<feature type="transmembrane region" description="Helical" evidence="6">
    <location>
        <begin position="527"/>
        <end position="548"/>
    </location>
</feature>
<dbReference type="Proteomes" id="UP000008815">
    <property type="component" value="Chromosome 3"/>
</dbReference>
<feature type="region of interest" description="Disordered" evidence="5">
    <location>
        <begin position="1"/>
        <end position="26"/>
    </location>
</feature>
<evidence type="ECO:0000313" key="8">
    <source>
        <dbReference type="EMBL" id="BAG47803.1"/>
    </source>
</evidence>
<dbReference type="EMBL" id="AP009387">
    <property type="protein sequence ID" value="BAG47803.1"/>
    <property type="molecule type" value="Genomic_DNA"/>
</dbReference>
<dbReference type="SUPFAM" id="SSF56024">
    <property type="entry name" value="Phospholipase D/nuclease"/>
    <property type="match status" value="2"/>
</dbReference>
<dbReference type="InterPro" id="IPR015679">
    <property type="entry name" value="PLipase_D_fam"/>
</dbReference>
<reference evidence="8 9" key="1">
    <citation type="submission" date="2007-04" db="EMBL/GenBank/DDBJ databases">
        <title>Complete genome sequence of Burkholderia multivorans ATCC 17616.</title>
        <authorList>
            <person name="Ohtsubo Y."/>
            <person name="Yamashita A."/>
            <person name="Kurokawa K."/>
            <person name="Takami H."/>
            <person name="Yuhara S."/>
            <person name="Nishiyama E."/>
            <person name="Endo R."/>
            <person name="Miyazaki R."/>
            <person name="Ono A."/>
            <person name="Yano K."/>
            <person name="Ito M."/>
            <person name="Sota M."/>
            <person name="Yuji N."/>
            <person name="Hattori M."/>
            <person name="Tsuda M."/>
        </authorList>
    </citation>
    <scope>NUCLEOTIDE SEQUENCE [LARGE SCALE GENOMIC DNA]</scope>
    <source>
        <strain evidence="9">ATCC 17616 / 249</strain>
    </source>
</reference>
<dbReference type="Pfam" id="PF13091">
    <property type="entry name" value="PLDc_2"/>
    <property type="match status" value="1"/>
</dbReference>
<evidence type="ECO:0000313" key="9">
    <source>
        <dbReference type="Proteomes" id="UP000008815"/>
    </source>
</evidence>
<feature type="domain" description="PLD phosphodiesterase" evidence="7">
    <location>
        <begin position="161"/>
        <end position="188"/>
    </location>
</feature>
<dbReference type="Pfam" id="PF00614">
    <property type="entry name" value="PLDc"/>
    <property type="match status" value="1"/>
</dbReference>
<protein>
    <submittedName>
        <fullName evidence="8">Phosphatidylserine/ phosphatidylglycerophosphate/cardiolipin synthase</fullName>
    </submittedName>
</protein>
<keyword evidence="3" id="KW-0378">Hydrolase</keyword>
<dbReference type="KEGG" id="bmu:Bmul_5494"/>
<dbReference type="GO" id="GO:0009395">
    <property type="term" value="P:phospholipid catabolic process"/>
    <property type="evidence" value="ECO:0007669"/>
    <property type="project" value="TreeGrafter"/>
</dbReference>
<evidence type="ECO:0000256" key="2">
    <source>
        <dbReference type="ARBA" id="ARBA00022737"/>
    </source>
</evidence>
<dbReference type="KEGG" id="bmj:BMULJ_06002"/>
<evidence type="ECO:0000256" key="5">
    <source>
        <dbReference type="SAM" id="MobiDB-lite"/>
    </source>
</evidence>
<dbReference type="RefSeq" id="WP_012217902.1">
    <property type="nucleotide sequence ID" value="NC_010087.1"/>
</dbReference>
<dbReference type="Pfam" id="PF09335">
    <property type="entry name" value="VTT_dom"/>
    <property type="match status" value="1"/>
</dbReference>
<keyword evidence="6" id="KW-0812">Transmembrane</keyword>
<feature type="transmembrane region" description="Helical" evidence="6">
    <location>
        <begin position="610"/>
        <end position="628"/>
    </location>
</feature>
<evidence type="ECO:0000256" key="6">
    <source>
        <dbReference type="SAM" id="Phobius"/>
    </source>
</evidence>
<dbReference type="PANTHER" id="PTHR18896">
    <property type="entry name" value="PHOSPHOLIPASE D"/>
    <property type="match status" value="1"/>
</dbReference>
<organism evidence="8 9">
    <name type="scientific">Burkholderia multivorans (strain ATCC 17616 / 249)</name>
    <dbReference type="NCBI Taxonomy" id="395019"/>
    <lineage>
        <taxon>Bacteria</taxon>
        <taxon>Pseudomonadati</taxon>
        <taxon>Pseudomonadota</taxon>
        <taxon>Betaproteobacteria</taxon>
        <taxon>Burkholderiales</taxon>
        <taxon>Burkholderiaceae</taxon>
        <taxon>Burkholderia</taxon>
        <taxon>Burkholderia cepacia complex</taxon>
    </lineage>
</organism>
<evidence type="ECO:0000256" key="4">
    <source>
        <dbReference type="ARBA" id="ARBA00023098"/>
    </source>
</evidence>
<name>A0A0H3KVT5_BURM1</name>
<keyword evidence="9" id="KW-1185">Reference proteome</keyword>
<dbReference type="InterPro" id="IPR001736">
    <property type="entry name" value="PLipase_D/transphosphatidylase"/>
</dbReference>
<dbReference type="Gene3D" id="3.30.870.10">
    <property type="entry name" value="Endonuclease Chain A"/>
    <property type="match status" value="2"/>
</dbReference>
<proteinExistence type="predicted"/>
<keyword evidence="2" id="KW-0677">Repeat</keyword>
<feature type="domain" description="PLD phosphodiesterase" evidence="7">
    <location>
        <begin position="389"/>
        <end position="411"/>
    </location>
</feature>
<feature type="transmembrane region" description="Helical" evidence="6">
    <location>
        <begin position="577"/>
        <end position="604"/>
    </location>
</feature>
<accession>A0A0H3KVT5</accession>
<feature type="transmembrane region" description="Helical" evidence="6">
    <location>
        <begin position="720"/>
        <end position="739"/>
    </location>
</feature>
<dbReference type="PROSITE" id="PS50035">
    <property type="entry name" value="PLD"/>
    <property type="match status" value="2"/>
</dbReference>